<proteinExistence type="predicted"/>
<comment type="caution">
    <text evidence="1">The sequence shown here is derived from an EMBL/GenBank/DDBJ whole genome shotgun (WGS) entry which is preliminary data.</text>
</comment>
<dbReference type="Proteomes" id="UP000652761">
    <property type="component" value="Unassembled WGS sequence"/>
</dbReference>
<organism evidence="1 2">
    <name type="scientific">Colocasia esculenta</name>
    <name type="common">Wild taro</name>
    <name type="synonym">Arum esculentum</name>
    <dbReference type="NCBI Taxonomy" id="4460"/>
    <lineage>
        <taxon>Eukaryota</taxon>
        <taxon>Viridiplantae</taxon>
        <taxon>Streptophyta</taxon>
        <taxon>Embryophyta</taxon>
        <taxon>Tracheophyta</taxon>
        <taxon>Spermatophyta</taxon>
        <taxon>Magnoliopsida</taxon>
        <taxon>Liliopsida</taxon>
        <taxon>Araceae</taxon>
        <taxon>Aroideae</taxon>
        <taxon>Colocasieae</taxon>
        <taxon>Colocasia</taxon>
    </lineage>
</organism>
<accession>A0A843WKA4</accession>
<evidence type="ECO:0000313" key="1">
    <source>
        <dbReference type="EMBL" id="MQM08097.1"/>
    </source>
</evidence>
<dbReference type="AlphaFoldDB" id="A0A843WKA4"/>
<evidence type="ECO:0000313" key="2">
    <source>
        <dbReference type="Proteomes" id="UP000652761"/>
    </source>
</evidence>
<keyword evidence="2" id="KW-1185">Reference proteome</keyword>
<name>A0A843WKA4_COLES</name>
<sequence>MTCFESSLPCGGLTHLLLLLLHLKHKKKPRQDAWTGVISGTLGQELSQGSKHARPCRKELVLWKILEISGGRGWGQDDVRAHNVLMDTHQSTSKRDVNRSGAVDQVNFFSPENPQILIILWRDFRPSLLCHTLTI</sequence>
<protein>
    <submittedName>
        <fullName evidence="1">Uncharacterized protein</fullName>
    </submittedName>
</protein>
<gene>
    <name evidence="1" type="ORF">Taro_040960</name>
</gene>
<reference evidence="1" key="1">
    <citation type="submission" date="2017-07" db="EMBL/GenBank/DDBJ databases">
        <title>Taro Niue Genome Assembly and Annotation.</title>
        <authorList>
            <person name="Atibalentja N."/>
            <person name="Keating K."/>
            <person name="Fields C.J."/>
        </authorList>
    </citation>
    <scope>NUCLEOTIDE SEQUENCE</scope>
    <source>
        <strain evidence="1">Niue_2</strain>
        <tissue evidence="1">Leaf</tissue>
    </source>
</reference>
<dbReference type="EMBL" id="NMUH01004032">
    <property type="protein sequence ID" value="MQM08097.1"/>
    <property type="molecule type" value="Genomic_DNA"/>
</dbReference>